<dbReference type="InterPro" id="IPR000873">
    <property type="entry name" value="AMP-dep_synth/lig_dom"/>
</dbReference>
<accession>A0ABT5ZKC8</accession>
<evidence type="ECO:0000313" key="3">
    <source>
        <dbReference type="Proteomes" id="UP001216579"/>
    </source>
</evidence>
<dbReference type="SUPFAM" id="SSF56801">
    <property type="entry name" value="Acetyl-CoA synthetase-like"/>
    <property type="match status" value="1"/>
</dbReference>
<dbReference type="Gene3D" id="3.40.50.12780">
    <property type="entry name" value="N-terminal domain of ligase-like"/>
    <property type="match status" value="1"/>
</dbReference>
<dbReference type="RefSeq" id="WP_276093716.1">
    <property type="nucleotide sequence ID" value="NZ_JARJBC010000007.1"/>
</dbReference>
<evidence type="ECO:0000259" key="1">
    <source>
        <dbReference type="Pfam" id="PF00501"/>
    </source>
</evidence>
<dbReference type="InterPro" id="IPR050237">
    <property type="entry name" value="ATP-dep_AMP-bd_enzyme"/>
</dbReference>
<dbReference type="InterPro" id="IPR042099">
    <property type="entry name" value="ANL_N_sf"/>
</dbReference>
<evidence type="ECO:0000313" key="2">
    <source>
        <dbReference type="EMBL" id="MDF3290279.1"/>
    </source>
</evidence>
<dbReference type="Proteomes" id="UP001216579">
    <property type="component" value="Unassembled WGS sequence"/>
</dbReference>
<organism evidence="2 3">
    <name type="scientific">Streptomyces silvisoli</name>
    <dbReference type="NCBI Taxonomy" id="3034235"/>
    <lineage>
        <taxon>Bacteria</taxon>
        <taxon>Bacillati</taxon>
        <taxon>Actinomycetota</taxon>
        <taxon>Actinomycetes</taxon>
        <taxon>Kitasatosporales</taxon>
        <taxon>Streptomycetaceae</taxon>
        <taxon>Streptomyces</taxon>
    </lineage>
</organism>
<gene>
    <name evidence="2" type="ORF">P3G67_13690</name>
</gene>
<reference evidence="2 3" key="1">
    <citation type="submission" date="2023-03" db="EMBL/GenBank/DDBJ databases">
        <title>Draft genome sequence of Streptomyces sp. RB6PN23 isolated from peat swamp forest in Thailand.</title>
        <authorList>
            <person name="Klaysubun C."/>
            <person name="Duangmal K."/>
        </authorList>
    </citation>
    <scope>NUCLEOTIDE SEQUENCE [LARGE SCALE GENOMIC DNA]</scope>
    <source>
        <strain evidence="2 3">RB6PN23</strain>
    </source>
</reference>
<dbReference type="PANTHER" id="PTHR43767">
    <property type="entry name" value="LONG-CHAIN-FATTY-ACID--COA LIGASE"/>
    <property type="match status" value="1"/>
</dbReference>
<sequence length="485" mass="52797">MDDLIAPTARLIDGETGQNLSGARLDGEVGRVAAAVKRLPPGLVVIALERNLASVVSYLGIMRARRPVLPLDPARSNEVLIRRYSPAVVIGSVRSHSEETRIDPPDGYAAMELFEGRPAWVRHVENVPLPHPELGVLLSTSGTTGEPRLVRLSRDAVRANGHAIRQSLHMTSECMGITSLPLWYSYGLSVLNSHMLAGAGLVIKDGDIFQKEFWSAVDRHEVTSLAGVPHHFEMLRSIRWSVARHPSLRVLTVSGGRLRSETVRHFHEDAVRHGGRLYVMYGQTEAGPRIAVLDPRDLPACVGSAGHPVPGVQLSILRANGSETVGCGELGEVVCRGPGVMWGYANTAADTARGDDQGGILRTGDLGRLDEDGRLWLNGRSSRLGKVFGVRVNLDAVEHIAAADGLIAAAAPLDDRILIAWEDKDHDGADLEPRIRQSVAMALGVHERGIVFRKIEELPRFSTGKIDYKRILEIVDDRPGFTTRT</sequence>
<comment type="caution">
    <text evidence="2">The sequence shown here is derived from an EMBL/GenBank/DDBJ whole genome shotgun (WGS) entry which is preliminary data.</text>
</comment>
<proteinExistence type="predicted"/>
<name>A0ABT5ZKC8_9ACTN</name>
<keyword evidence="3" id="KW-1185">Reference proteome</keyword>
<dbReference type="EMBL" id="JARJBC010000007">
    <property type="protein sequence ID" value="MDF3290279.1"/>
    <property type="molecule type" value="Genomic_DNA"/>
</dbReference>
<protein>
    <submittedName>
        <fullName evidence="2">AMP-binding protein</fullName>
    </submittedName>
</protein>
<dbReference type="PANTHER" id="PTHR43767:SF1">
    <property type="entry name" value="NONRIBOSOMAL PEPTIDE SYNTHASE PES1 (EUROFUNG)-RELATED"/>
    <property type="match status" value="1"/>
</dbReference>
<dbReference type="Pfam" id="PF00501">
    <property type="entry name" value="AMP-binding"/>
    <property type="match status" value="1"/>
</dbReference>
<feature type="domain" description="AMP-dependent synthetase/ligase" evidence="1">
    <location>
        <begin position="12"/>
        <end position="344"/>
    </location>
</feature>